<evidence type="ECO:0000259" key="1">
    <source>
        <dbReference type="Pfam" id="PF13930"/>
    </source>
</evidence>
<organism evidence="2 3">
    <name type="scientific">Polyangium fumosum</name>
    <dbReference type="NCBI Taxonomy" id="889272"/>
    <lineage>
        <taxon>Bacteria</taxon>
        <taxon>Pseudomonadati</taxon>
        <taxon>Myxococcota</taxon>
        <taxon>Polyangia</taxon>
        <taxon>Polyangiales</taxon>
        <taxon>Polyangiaceae</taxon>
        <taxon>Polyangium</taxon>
    </lineage>
</organism>
<keyword evidence="3" id="KW-1185">Reference proteome</keyword>
<gene>
    <name evidence="2" type="ORF">E8A74_24165</name>
</gene>
<dbReference type="RefSeq" id="WP_136931427.1">
    <property type="nucleotide sequence ID" value="NZ_SSMQ01000026.1"/>
</dbReference>
<dbReference type="Pfam" id="PF13930">
    <property type="entry name" value="Endonuclea_NS_2"/>
    <property type="match status" value="1"/>
</dbReference>
<dbReference type="AlphaFoldDB" id="A0A4U1J8G9"/>
<accession>A0A4U1J8G9</accession>
<name>A0A4U1J8G9_9BACT</name>
<dbReference type="EMBL" id="SSMQ01000026">
    <property type="protein sequence ID" value="TKD03952.1"/>
    <property type="molecule type" value="Genomic_DNA"/>
</dbReference>
<comment type="caution">
    <text evidence="2">The sequence shown here is derived from an EMBL/GenBank/DDBJ whole genome shotgun (WGS) entry which is preliminary data.</text>
</comment>
<dbReference type="Proteomes" id="UP000309215">
    <property type="component" value="Unassembled WGS sequence"/>
</dbReference>
<proteinExistence type="predicted"/>
<dbReference type="InterPro" id="IPR044929">
    <property type="entry name" value="DNA/RNA_non-sp_Endonuclease_sf"/>
</dbReference>
<dbReference type="InterPro" id="IPR044927">
    <property type="entry name" value="Endonuclea_NS_2"/>
</dbReference>
<sequence>MGTIVWVKRQGLDATLGFTFRAQVERLPARKARTLSIEGPVRNVDLPRKQAFGVSARSPFDHRGHLIAERFGGPNSSVNLVAMHGLVNMNGGPWYAMEVEIARMLDASGAHRPGLPRTGWMKVTVRYHSAEPLRPIAFHVEAKDPNGTTKFWQIFNANPHLPNPNDPRRPDANALAVEVNADIARG</sequence>
<reference evidence="2 3" key="1">
    <citation type="submission" date="2019-04" db="EMBL/GenBank/DDBJ databases">
        <authorList>
            <person name="Li Y."/>
            <person name="Wang J."/>
        </authorList>
    </citation>
    <scope>NUCLEOTIDE SEQUENCE [LARGE SCALE GENOMIC DNA]</scope>
    <source>
        <strain evidence="2 3">DSM 14668</strain>
    </source>
</reference>
<dbReference type="Gene3D" id="3.40.570.10">
    <property type="entry name" value="Extracellular Endonuclease, subunit A"/>
    <property type="match status" value="1"/>
</dbReference>
<evidence type="ECO:0000313" key="2">
    <source>
        <dbReference type="EMBL" id="TKD03952.1"/>
    </source>
</evidence>
<dbReference type="OrthoDB" id="2664633at2"/>
<evidence type="ECO:0000313" key="3">
    <source>
        <dbReference type="Proteomes" id="UP000309215"/>
    </source>
</evidence>
<protein>
    <recommendedName>
        <fullName evidence="1">Type VII secretion system protein EssD-like domain-containing protein</fullName>
    </recommendedName>
</protein>
<feature type="domain" description="Type VII secretion system protein EssD-like" evidence="1">
    <location>
        <begin position="57"/>
        <end position="144"/>
    </location>
</feature>